<dbReference type="GeneID" id="37008300"/>
<keyword evidence="4" id="KW-1185">Reference proteome</keyword>
<evidence type="ECO:0000313" key="4">
    <source>
        <dbReference type="Proteomes" id="UP000244309"/>
    </source>
</evidence>
<dbReference type="STRING" id="45357.A0A2V1AZZ6"/>
<feature type="coiled-coil region" evidence="1">
    <location>
        <begin position="186"/>
        <end position="353"/>
    </location>
</feature>
<keyword evidence="1" id="KW-0175">Coiled coil</keyword>
<proteinExistence type="predicted"/>
<dbReference type="EMBL" id="PKFO01000010">
    <property type="protein sequence ID" value="PVH23239.1"/>
    <property type="molecule type" value="Genomic_DNA"/>
</dbReference>
<gene>
    <name evidence="3" type="ORF">CXQ85_002969</name>
</gene>
<reference evidence="3 4" key="1">
    <citation type="submission" date="2017-12" db="EMBL/GenBank/DDBJ databases">
        <title>Genome Sequence of a Multidrug-Resistant Candida haemulonii Isolate from a Patient with Chronic Leg Ulcers in Israel.</title>
        <authorList>
            <person name="Chow N.A."/>
            <person name="Gade L."/>
            <person name="Batra D."/>
            <person name="Rowe L.A."/>
            <person name="Ben-Ami R."/>
            <person name="Loparev V.N."/>
            <person name="Litvintseva A.P."/>
        </authorList>
    </citation>
    <scope>NUCLEOTIDE SEQUENCE [LARGE SCALE GENOMIC DNA]</scope>
    <source>
        <strain evidence="3 4">B11899</strain>
    </source>
</reference>
<protein>
    <submittedName>
        <fullName evidence="3">Uncharacterized protein</fullName>
    </submittedName>
</protein>
<feature type="coiled-coil region" evidence="1">
    <location>
        <begin position="115"/>
        <end position="156"/>
    </location>
</feature>
<accession>A0A2V1AZZ6</accession>
<dbReference type="Proteomes" id="UP000244309">
    <property type="component" value="Unassembled WGS sequence"/>
</dbReference>
<dbReference type="OrthoDB" id="4089036at2759"/>
<evidence type="ECO:0000256" key="2">
    <source>
        <dbReference type="SAM" id="MobiDB-lite"/>
    </source>
</evidence>
<name>A0A2V1AZZ6_9ASCO</name>
<comment type="caution">
    <text evidence="3">The sequence shown here is derived from an EMBL/GenBank/DDBJ whole genome shotgun (WGS) entry which is preliminary data.</text>
</comment>
<sequence length="636" mass="73342">MTPEKKRKVLSDIGNVESPKNRRKSLGFDMASIGGEEEMHSSSESNIPDPPPSRSSAINSLADMHMKSSNIPVINKHRSFHSLVAVKDSLNAKSKLPSGFEKWKEPPKSEPMVDAESLQNDKRMLDRELRSSQTLLEQLEVEFQEKRRLYRVLEKQSSDARFRLRHLESRFESKGNTITQHISHEESAAELSLRELENRLEDEFNKQKFQLRNEIMDAGNFEDTQALEELESLAKRKEELEKKLEETIAEKDEAIRKEIETNKEKLAALRSENDLQLADVRQENEKKQAHLDQLESKFHALNEEKSKKEAELEALETDIKNFRDSANNVEASTEQLEETLRQKEEQLASLRNDTASWIESLRVEREKYEAIRKKYDNYLSVHRTLEDAIMSFDPHPRTYVRIPAGLNVSIDDEKILTVDRRSFQFSRIFHRDDDSFPLQWEVFVQRALIQHNVTLLFIGSSQQDMFSRLSEVFTFLRNGEERLETKGWTFSFSLQCSSIKESSLDLLNPSAENKFHYENGKLVEMTAERVNISGSSDLEQVSKNFQAQPGAVTIYFIQIQAVNERAKKAFTNQLSLVDLTNKSFASQVETISLKSSKAAENNFFTHVKKNTRSLYVCEVDEIVQDTLPLLSSISHS</sequence>
<organism evidence="3 4">
    <name type="scientific">Candidozyma haemuli</name>
    <dbReference type="NCBI Taxonomy" id="45357"/>
    <lineage>
        <taxon>Eukaryota</taxon>
        <taxon>Fungi</taxon>
        <taxon>Dikarya</taxon>
        <taxon>Ascomycota</taxon>
        <taxon>Saccharomycotina</taxon>
        <taxon>Pichiomycetes</taxon>
        <taxon>Metschnikowiaceae</taxon>
        <taxon>Candidozyma</taxon>
    </lineage>
</organism>
<dbReference type="RefSeq" id="XP_025344179.1">
    <property type="nucleotide sequence ID" value="XM_025486629.1"/>
</dbReference>
<evidence type="ECO:0000256" key="1">
    <source>
        <dbReference type="SAM" id="Coils"/>
    </source>
</evidence>
<dbReference type="AlphaFoldDB" id="A0A2V1AZZ6"/>
<feature type="region of interest" description="Disordered" evidence="2">
    <location>
        <begin position="1"/>
        <end position="59"/>
    </location>
</feature>
<evidence type="ECO:0000313" key="3">
    <source>
        <dbReference type="EMBL" id="PVH23239.1"/>
    </source>
</evidence>
<dbReference type="VEuPathDB" id="FungiDB:CXQ85_002969"/>